<dbReference type="Pfam" id="PF14191">
    <property type="entry name" value="YodL"/>
    <property type="match status" value="1"/>
</dbReference>
<name>A0A645BPF4_9ZZZZ</name>
<gene>
    <name evidence="2" type="ORF">SDC9_114082</name>
</gene>
<evidence type="ECO:0000313" key="2">
    <source>
        <dbReference type="EMBL" id="MPM67165.1"/>
    </source>
</evidence>
<evidence type="ECO:0000259" key="1">
    <source>
        <dbReference type="Pfam" id="PF14191"/>
    </source>
</evidence>
<dbReference type="AlphaFoldDB" id="A0A645BPF4"/>
<feature type="domain" description="YodL-like" evidence="1">
    <location>
        <begin position="77"/>
        <end position="170"/>
    </location>
</feature>
<organism evidence="2">
    <name type="scientific">bioreactor metagenome</name>
    <dbReference type="NCBI Taxonomy" id="1076179"/>
    <lineage>
        <taxon>unclassified sequences</taxon>
        <taxon>metagenomes</taxon>
        <taxon>ecological metagenomes</taxon>
    </lineage>
</organism>
<protein>
    <recommendedName>
        <fullName evidence="1">YodL-like domain-containing protein</fullName>
    </recommendedName>
</protein>
<accession>A0A645BPF4</accession>
<proteinExistence type="predicted"/>
<dbReference type="InterPro" id="IPR025923">
    <property type="entry name" value="YodL-like_dom"/>
</dbReference>
<comment type="caution">
    <text evidence="2">The sequence shown here is derived from an EMBL/GenBank/DDBJ whole genome shotgun (WGS) entry which is preliminary data.</text>
</comment>
<reference evidence="2" key="1">
    <citation type="submission" date="2019-08" db="EMBL/GenBank/DDBJ databases">
        <authorList>
            <person name="Kucharzyk K."/>
            <person name="Murdoch R.W."/>
            <person name="Higgins S."/>
            <person name="Loffler F."/>
        </authorList>
    </citation>
    <scope>NUCLEOTIDE SEQUENCE</scope>
</reference>
<sequence length="183" mass="20760">MSGIEQRNGCVWYYGNPAGYIDRDTAVVDTMFQNDELNRWLSKNSLSPRWTDGIYERLSSGHSPSVAEDAMPAILKSCRIWQLKPGAAAWKDIVTFGRPLPQPKIEDYAVVYGGQLDTNDLEAIYDKFTERRPPGFSGRPMSVCDLVELYDSGGSDFYYLDRTCFRPVEFPGLEQDFGMKMTL</sequence>
<dbReference type="EMBL" id="VSSQ01021529">
    <property type="protein sequence ID" value="MPM67165.1"/>
    <property type="molecule type" value="Genomic_DNA"/>
</dbReference>